<dbReference type="STRING" id="1121409.SAMN02745124_00800"/>
<protein>
    <submittedName>
        <fullName evidence="1">Uncharacterized protein</fullName>
    </submittedName>
</protein>
<gene>
    <name evidence="1" type="ORF">SAMN02745124_00800</name>
</gene>
<sequence>MNIPAEKIFLRASMLNKISIFSSFPLIMVVHPETQSAFICLVRSDSGENQSTGPEPMMDGIFRT</sequence>
<evidence type="ECO:0000313" key="2">
    <source>
        <dbReference type="Proteomes" id="UP000184139"/>
    </source>
</evidence>
<name>A0A1M5TMA9_9BACT</name>
<dbReference type="Proteomes" id="UP000184139">
    <property type="component" value="Unassembled WGS sequence"/>
</dbReference>
<keyword evidence="2" id="KW-1185">Reference proteome</keyword>
<reference evidence="1 2" key="1">
    <citation type="submission" date="2016-11" db="EMBL/GenBank/DDBJ databases">
        <authorList>
            <person name="Jaros S."/>
            <person name="Januszkiewicz K."/>
            <person name="Wedrychowicz H."/>
        </authorList>
    </citation>
    <scope>NUCLEOTIDE SEQUENCE [LARGE SCALE GENOMIC DNA]</scope>
    <source>
        <strain evidence="1 2">DSM 9705</strain>
    </source>
</reference>
<proteinExistence type="predicted"/>
<evidence type="ECO:0000313" key="1">
    <source>
        <dbReference type="EMBL" id="SHH51790.1"/>
    </source>
</evidence>
<accession>A0A1M5TMA9</accession>
<organism evidence="1 2">
    <name type="scientific">Desulfofustis glycolicus DSM 9705</name>
    <dbReference type="NCBI Taxonomy" id="1121409"/>
    <lineage>
        <taxon>Bacteria</taxon>
        <taxon>Pseudomonadati</taxon>
        <taxon>Thermodesulfobacteriota</taxon>
        <taxon>Desulfobulbia</taxon>
        <taxon>Desulfobulbales</taxon>
        <taxon>Desulfocapsaceae</taxon>
        <taxon>Desulfofustis</taxon>
    </lineage>
</organism>
<dbReference type="AlphaFoldDB" id="A0A1M5TMA9"/>
<dbReference type="EMBL" id="FQXS01000003">
    <property type="protein sequence ID" value="SHH51790.1"/>
    <property type="molecule type" value="Genomic_DNA"/>
</dbReference>